<keyword evidence="3 7" id="KW-0479">Metal-binding</keyword>
<dbReference type="SUPFAM" id="SSF55486">
    <property type="entry name" value="Metalloproteases ('zincins'), catalytic domain"/>
    <property type="match status" value="1"/>
</dbReference>
<dbReference type="InterPro" id="IPR001567">
    <property type="entry name" value="Pept_M3A_M3B_dom"/>
</dbReference>
<dbReference type="Gene3D" id="1.10.1370.10">
    <property type="entry name" value="Neurolysin, domain 3"/>
    <property type="match status" value="1"/>
</dbReference>
<keyword evidence="4 7" id="KW-0378">Hydrolase</keyword>
<dbReference type="InterPro" id="IPR024077">
    <property type="entry name" value="Neurolysin/TOP_dom2"/>
</dbReference>
<dbReference type="Proteomes" id="UP001189429">
    <property type="component" value="Unassembled WGS sequence"/>
</dbReference>
<dbReference type="CDD" id="cd06455">
    <property type="entry name" value="M3A_TOP"/>
    <property type="match status" value="1"/>
</dbReference>
<name>A0ABN9RTF8_9DINO</name>
<evidence type="ECO:0000313" key="10">
    <source>
        <dbReference type="Proteomes" id="UP001189429"/>
    </source>
</evidence>
<dbReference type="EMBL" id="CAUYUJ010007785">
    <property type="protein sequence ID" value="CAK0821990.1"/>
    <property type="molecule type" value="Genomic_DNA"/>
</dbReference>
<keyword evidence="5 7" id="KW-0862">Zinc</keyword>
<proteinExistence type="inferred from homology"/>
<dbReference type="InterPro" id="IPR024079">
    <property type="entry name" value="MetalloPept_cat_dom_sf"/>
</dbReference>
<evidence type="ECO:0000256" key="6">
    <source>
        <dbReference type="ARBA" id="ARBA00023049"/>
    </source>
</evidence>
<accession>A0ABN9RTF8</accession>
<evidence type="ECO:0000256" key="5">
    <source>
        <dbReference type="ARBA" id="ARBA00022833"/>
    </source>
</evidence>
<evidence type="ECO:0000313" key="9">
    <source>
        <dbReference type="EMBL" id="CAK0821990.1"/>
    </source>
</evidence>
<dbReference type="PANTHER" id="PTHR11804">
    <property type="entry name" value="PROTEASE M3 THIMET OLIGOPEPTIDASE-RELATED"/>
    <property type="match status" value="1"/>
</dbReference>
<evidence type="ECO:0000256" key="4">
    <source>
        <dbReference type="ARBA" id="ARBA00022801"/>
    </source>
</evidence>
<comment type="caution">
    <text evidence="9">The sequence shown here is derived from an EMBL/GenBank/DDBJ whole genome shotgun (WGS) entry which is preliminary data.</text>
</comment>
<comment type="similarity">
    <text evidence="1 7">Belongs to the peptidase M3 family.</text>
</comment>
<evidence type="ECO:0000259" key="8">
    <source>
        <dbReference type="Pfam" id="PF01432"/>
    </source>
</evidence>
<sequence>QRPEDLDGCDPEFIQDKIDKESGKVVLTLKYPDVLPVLQNCACAATRREITIARDTAYGNNLDLVAQGIQLRKRSAAILGYPSWAHFVTSSRMSGSPERVHSFLGGIKDKAAPGASADKERLRLLKAAHLAERGELPAGGEGAVRLEAWDTGFYNSLLLKREYGVDHEAIRKYFPCPVVVEGTLAIYQELLGLKFTELRQFDTWHPEVRLFVVHDTATGARQGHFYLDLHPRDGKYGHAAIFHILKRRRAEDGGQTPVDCMLTNLPAPSADGKPALLRHDDVVTFFHEFGHIMHGLCAEGPGNGTTLAKCPRDFVEAPSQMLENWCYDKDVLKRLSRHVETGEPLPQDQIEKLIAAKNVNEGLMMLRQLYLGLLDLTWRIHGESPPADAEGLQALVDRLRPEVSLMDNPSDCNMLRNFGHLMNQYSAAYYGYLWAEVLSADMFASRFEKDPFSKEHGMAYRKRILAPGGVGSISEHLETFLGRAPTQEPFLRSRGILR</sequence>
<comment type="cofactor">
    <cofactor evidence="7">
        <name>Zn(2+)</name>
        <dbReference type="ChEBI" id="CHEBI:29105"/>
    </cofactor>
    <text evidence="7">Binds 1 zinc ion.</text>
</comment>
<feature type="non-terminal residue" evidence="9">
    <location>
        <position position="1"/>
    </location>
</feature>
<protein>
    <recommendedName>
        <fullName evidence="8">Peptidase M3A/M3B catalytic domain-containing protein</fullName>
    </recommendedName>
</protein>
<feature type="domain" description="Peptidase M3A/M3B catalytic" evidence="8">
    <location>
        <begin position="38"/>
        <end position="495"/>
    </location>
</feature>
<evidence type="ECO:0000256" key="7">
    <source>
        <dbReference type="RuleBase" id="RU003435"/>
    </source>
</evidence>
<reference evidence="9" key="1">
    <citation type="submission" date="2023-10" db="EMBL/GenBank/DDBJ databases">
        <authorList>
            <person name="Chen Y."/>
            <person name="Shah S."/>
            <person name="Dougan E. K."/>
            <person name="Thang M."/>
            <person name="Chan C."/>
        </authorList>
    </citation>
    <scope>NUCLEOTIDE SEQUENCE [LARGE SCALE GENOMIC DNA]</scope>
</reference>
<evidence type="ECO:0000256" key="3">
    <source>
        <dbReference type="ARBA" id="ARBA00022723"/>
    </source>
</evidence>
<keyword evidence="2 7" id="KW-0645">Protease</keyword>
<dbReference type="Pfam" id="PF01432">
    <property type="entry name" value="Peptidase_M3"/>
    <property type="match status" value="1"/>
</dbReference>
<keyword evidence="10" id="KW-1185">Reference proteome</keyword>
<dbReference type="PANTHER" id="PTHR11804:SF84">
    <property type="entry name" value="SACCHAROLYSIN"/>
    <property type="match status" value="1"/>
</dbReference>
<keyword evidence="6 7" id="KW-0482">Metalloprotease</keyword>
<dbReference type="Gene3D" id="3.40.390.10">
    <property type="entry name" value="Collagenase (Catalytic Domain)"/>
    <property type="match status" value="1"/>
</dbReference>
<dbReference type="InterPro" id="IPR045090">
    <property type="entry name" value="Pept_M3A_M3B"/>
</dbReference>
<evidence type="ECO:0000256" key="2">
    <source>
        <dbReference type="ARBA" id="ARBA00022670"/>
    </source>
</evidence>
<evidence type="ECO:0000256" key="1">
    <source>
        <dbReference type="ARBA" id="ARBA00006040"/>
    </source>
</evidence>
<organism evidence="9 10">
    <name type="scientific">Prorocentrum cordatum</name>
    <dbReference type="NCBI Taxonomy" id="2364126"/>
    <lineage>
        <taxon>Eukaryota</taxon>
        <taxon>Sar</taxon>
        <taxon>Alveolata</taxon>
        <taxon>Dinophyceae</taxon>
        <taxon>Prorocentrales</taxon>
        <taxon>Prorocentraceae</taxon>
        <taxon>Prorocentrum</taxon>
    </lineage>
</organism>
<gene>
    <name evidence="9" type="ORF">PCOR1329_LOCUS23120</name>
</gene>